<dbReference type="GO" id="GO:0016567">
    <property type="term" value="P:protein ubiquitination"/>
    <property type="evidence" value="ECO:0007669"/>
    <property type="project" value="InterPro"/>
</dbReference>
<dbReference type="InterPro" id="IPR035983">
    <property type="entry name" value="Hect_E3_ubiquitin_ligase"/>
</dbReference>
<evidence type="ECO:0000259" key="4">
    <source>
        <dbReference type="PROSITE" id="PS50188"/>
    </source>
</evidence>
<dbReference type="GO" id="GO:0004842">
    <property type="term" value="F:ubiquitin-protein transferase activity"/>
    <property type="evidence" value="ECO:0007669"/>
    <property type="project" value="InterPro"/>
</dbReference>
<dbReference type="InterPro" id="IPR001870">
    <property type="entry name" value="B30.2/SPRY"/>
</dbReference>
<proteinExistence type="predicted"/>
<keyword evidence="1 2" id="KW-0833">Ubl conjugation pathway</keyword>
<evidence type="ECO:0000256" key="1">
    <source>
        <dbReference type="ARBA" id="ARBA00022786"/>
    </source>
</evidence>
<name>A0A485KLZ6_9STRA</name>
<dbReference type="InterPro" id="IPR043136">
    <property type="entry name" value="B30.2/SPRY_sf"/>
</dbReference>
<dbReference type="EMBL" id="VJMH01005122">
    <property type="protein sequence ID" value="KAF0700488.1"/>
    <property type="molecule type" value="Genomic_DNA"/>
</dbReference>
<accession>A0A485KLZ6</accession>
<dbReference type="PROSITE" id="PS50188">
    <property type="entry name" value="B302_SPRY"/>
    <property type="match status" value="1"/>
</dbReference>
<dbReference type="Gene3D" id="2.30.30.40">
    <property type="entry name" value="SH3 Domains"/>
    <property type="match status" value="1"/>
</dbReference>
<sequence>MQLPKEVLRHGGKLALHFRTIAMDESNSDKRDVLEKFDRLKKEPYNEIPAGVFSGDELDRIQLFSFPMDGDVTGLKKTFQTSMPSAVLRELQLTSTPLSVNHHQITVFQNQYCFQKHLELVSRCVLPHAVSCAQGASEYLVSAHEPSIFPEKIFSLAACRLQLEMLISFRQINPTFFQNGVRVLFRSILDCPPQALRTILPSTAEAAMMQSMVEFCTQVIGDTDSTPVEKCSALSLLFALAESGGRAHHLLSVVEALLLDQIGGEFPGVKFEHDVFLLLSRFEAYRIQFDLGPTLANPIKRIRIQEEDGSVRASIASNGRYLFTFTNNGLSKIGSGFHGTMVGNVYANQPLASFSEWLGWDMANAQEKPFTAHVTCMQERVFLWFVWKDADATNGSILFELAESDLNMVSRDCADLETSEVVKSASHVAFCSDGTYMFIVSTTDTTFSWRQLDPTDNWVCVRQETYEIASLPPDSQALVKASIFPLFYTNGHVLIGSLKHEANMKQLKVVAIQSKHPVVQYSESVCDNEPSAICFDVLNNALWSVSSKMITCNANSGLRIQSRRQRVVDSSLQTLFQDPMSSLNIGLRIMAQVESLADSYLPDDIDQMDVDVYVDSIPFCVDVHASTFKILVALVNHFAALPPTHSCKEFVIVVCLKLLSLNTLHWLVSKDAHIADVIGRGDFPTILRSLFTSTNGPRIAHASRMLYVLSLDIIHPTVSSQWKLLVKYLSQSAANTLSEDEAPIVNLLLDRFSSRRKIQDMVREAGNGEFEGMQWLRELIDMSFATTKEHLENDSITSSSISTKLTHMIHTVVQAFFGGCYAKVIPIKSLFEIVPIIVQVFDRLCRLDGEHKLKILEESILGELAAPLFGYLQTLLACHDKAKTELSCATLMETSHIAMQFLKSLTLLIQSVPKEEREVLVEAQIISKSTVTMESAHEYANDMHEVTELRLDGATSMTITFDRRTRTERNYDYITFYRDKSCTTFYGEEKYSGRDSSFNWPGVEGIPPLVIDSDHCFVLFHTDGSTTDWGYKFTALANVSENNVTLSVHWAISIEEQVLNWLSTMTTLHTKWAPLEGLELDQIRYLDSDLLHGGMDTEGDNEVTLFLRELIALEGTDTPAAHVAQILKKHTIQDQGSIDHINRAVRSVAAAILHHNMWGMDAYALGQGFRNDPSASLLKAWKNAQKMRNWFDVGDAKRTTEKSEQAPPPKMKLSRQPSAYAGASDDALRTLCKNVESRAKFLLSLAPATFSLATASEDPTGTRRHLSMLAKYGTALKHGENPDSILDKWHSLVGEVGAATELKRMMLYRKHSAGRHQGNHEKTMTEMVLEFVQSDVVVPDIDFAISARNTRAEYRRLGLSILCDTIKLCRNTRLLHNLLESFSKSISELESHKVHHLTHTNGCSLVLRNSMREVFCNCLHAFKSILRSPESDTNVICSILKFVALDYDVKDGDLVYRSEIIPAVFNALTSPELNVRSTAQATARVMLERFMVKDKETNIQKQLCICLQHYLDRVHELNTCGFYLPSQSSVRNEYSPISNFGFWMFVPRINWRQLRKGDRVAPGPHSKETQFSLGHVKGVHGTEISVIWNSTVNEKSKEGFQTYDPAKHILEIIPVDQDPSGQLVLLTNHTDSPWGNISLRLTTDLRIDASVALGASEVATITSEGPLSTDTWYYIQFGHDNEVLCLTVTGDTTYQKPLPDSLKFVEVSHATKVIESSHPFQGREGEWSFFPVSIPHAASVQVSIDGESSLGADSNYISFFLDDTMKIRFGEPKNTQDCNQFPGVDKNEPLDIPSGHFVVGLFTAIATESWGFRMHVRAVESAVSLPPTQKSLYQIYFGELPSRIGDVKAAMCWIDDFKLLDTIERDFQRDIPPRVAPVYSLSMALNALSLVGKCISSENEYGAQILSSSVPLHHALHMSFSTSVPVIVRCAAINMISHVLSNTQIDFHDSDVYIMKSLDFLASAINPWVEKKVIPHQLSAASSMWMTSCYSSFLRASCNQIDLGAKIASIIAQQIQQPFEHGKMLAALAVLGGVYDGVFVGSRVKCLVKKDSIESGSVVDYFVIGSERFASVLMDLDTTHVERVSLERISLENQVPMYLSCLYDRMSPYLSILVDAMVQFETKLTLPLIDIQSRLLKAIHQLSKYHPNPVVVSLLRPSLMKLSLMQYDGSLLGVKPSFHDYESRHPYADSLDVYEVVNIKNAKSLKITFNPASRTEHECDYLVFYKDESQTERWGEDRYSGRDGSENFPGIGGRSSLEIPSDHFVLYWHTDSSNNDWGYKFTIEATYNDVPPSSFNLKELNQRMYHLTEIMYEKGQTIESLPNIPQLDVKSKSLWTQNGSSTTNLLYFGTECSNEWIVCLPELVLYNVADTTSEKICTLQQGNIVQIIEHVGEWICLKHGEIQGWFKLETASSLQRVKESFENATQMIPTWDSANMALPENEELITIKRDGVENFESHFKVATVKFVTPSSTTATLIQDFAQCMSIQYAKKCLHTYLSTGISEDSLTVEEFLQIAQIFVLENGTAYNVLGKLLEALIYQPHFCDDIISKCVSAIAQVIKKLPSNRLVVQTVDDMERDSIVQINFPGVSSIRISFDKHTHCHASGEFVQVYDRERAVGSKYQGPKGGNWPGAGKVEPLVVNSDTVTIHFEYLNDTDPTCMIKFVAQGIFPENSENSSVPSSEDVYSVRLACWVLRTTASTNSFPGHLIPSLLDMLCQLYQFMPEVIQLDVIDVWTSLLENSNIFDELLPKQIHIWMTFMKNKLRLKHASEIRTKSVHLRRLLQVVVECDIKFDQYCLRIESLSNTFTPFLWNNYGIENAIELAHNGAIAVMKGNEPCRIRTREGMTTGRHAWNIQMSHVTSNIDIGLATESLNTMYMLPSNIIFQESDILGFELDFHLKELIFKRNGSVIHTVKIGEHPMLFPAAVLKGEGSEIRIKKHQPLKSVHFFNCQNPSWYSKIMSSLSLLQGFNEIEMRKNAHVTNMDTDVVIPKAKCLHVIVEPGTCLAPNLALEIKNNTQTHRLECLNNVIGRLQHTKANSVQDDIILKYVARSYDWQYESDDGSAGNLGVVLSLESWSGVANTAVRVHWLHTKIVGIYRYGFHGMYDVEVLPKFESIQRGILFDGDSLHLSRKLSSDSISTFNGSLHFEGSQHVIISSVPSLHRDFTIELWLRMENTDPSCIFHVINAEKTWWMALSLTRNQHLNFSIFREREEHISVFYDAKMKEWSRIDVCACGSLIAIHIDGKLAAHQVVPLKLQLERTQSCDLTLGIHPDCSGTQPLCGHIFGVKLWNAPLHLREYSKLLVNDDMHLVEECPTFDQLVQESYTQEAKFSRDIPKSIVALAHLYEDMTFKNNSSHFSSIRPKYINVHASTQHTKVYYEITLIHASCVQVGWSFKNCAPKDQSSGIGDCKLSFGVNLAAQAKWHGEKEHLSEVPWKPGDVIGCLLDWNLGEMTFSVNGRVLDDVKFTRGSDGAFQHEVNSPTPSLLMGLWGDDDDDVDENDDEEIHEANSENVCATQGPSFDDNNNQTDRATTRPHDDVSIPNQIAPEDGRKCEVHLPELTTPIKDNPWMQHGGIFPSLSFRAGDSIRWNFGHIPFHHQPEGFVPIIDCGNALNKPIKFEKYDFNDKQWQNISFRHRVNKLKVTLLGDWPCQEGQGDTVFDNTFHKRNGKIQQLEHRTWDESIAPPLDSLTAGISLIVRPIFSNARSLVLNDFHFEAASIPGKHKEYLEMVRYINKVAVSRGMNLNDIFQSSWKDISPEKEELVRWPLMADLIENKEDMEMRFAKLVQFNQCIKDTLNFVELTSKTSLANEVSKARGFIFGLVKTQLWDSAIEKTKAATSPDMALTLNRPKASRWKQTNSDFNRFALFAQAYREMIHWIPTTYLRSTNLYVVTFLGENSIDAGGPYRETLSQYCTELQSAQLPLLLPTPNAQHNVGAHRDAWVLHPISHQQHSGMLVFLGKLLGVAIRTKFCLSLKLSQVVWKLLVQDTITVDDLDAIDTLIVSSMRSLRNIEHSGVTEETFADVMLETMTTLSTDNRMVHLVDGGDAIPVTFATRHMFADLVESYRMHEFDEATSYLRQGLGMVVPLRLLRLFTWMELESLVCGTPEVDIDLLKTCTEYSGCQSTDQHIVWFWEVLRGYSQESREAFLRFVWGRSRLPRSVHEFQCGQQFKLQVFERSPADVYLPVSHTCFFSLELPRYTSLEVLSTRLTYAIYNCVAIDGDSNTMQANQLGWED</sequence>
<dbReference type="Pfam" id="PF00622">
    <property type="entry name" value="SPRY"/>
    <property type="match status" value="1"/>
</dbReference>
<dbReference type="SMART" id="SM00119">
    <property type="entry name" value="HECTc"/>
    <property type="match status" value="1"/>
</dbReference>
<evidence type="ECO:0000256" key="2">
    <source>
        <dbReference type="PROSITE-ProRule" id="PRU00104"/>
    </source>
</evidence>
<feature type="region of interest" description="Disordered" evidence="3">
    <location>
        <begin position="3506"/>
        <end position="3546"/>
    </location>
</feature>
<dbReference type="GO" id="GO:0046872">
    <property type="term" value="F:metal ion binding"/>
    <property type="evidence" value="ECO:0007669"/>
    <property type="project" value="InterPro"/>
</dbReference>
<feature type="domain" description="HECT" evidence="5">
    <location>
        <begin position="3880"/>
        <end position="4228"/>
    </location>
</feature>
<feature type="compositionally biased region" description="Polar residues" evidence="3">
    <location>
        <begin position="3510"/>
        <end position="3530"/>
    </location>
</feature>
<dbReference type="Gene3D" id="3.30.2160.10">
    <property type="entry name" value="Hect, E3 ligase catalytic domain"/>
    <property type="match status" value="1"/>
</dbReference>
<protein>
    <submittedName>
        <fullName evidence="8">Aste57867_9018 protein</fullName>
    </submittedName>
</protein>
<dbReference type="Gene3D" id="3.30.2410.10">
    <property type="entry name" value="Hect, E3 ligase catalytic domain"/>
    <property type="match status" value="1"/>
</dbReference>
<dbReference type="Pfam" id="PF00632">
    <property type="entry name" value="HECT"/>
    <property type="match status" value="1"/>
</dbReference>
<dbReference type="PANTHER" id="PTHR46654:SF1">
    <property type="entry name" value="E3 UBIQUITIN-PROTEIN LIGASE HECTD3"/>
    <property type="match status" value="1"/>
</dbReference>
<dbReference type="InterPro" id="IPR013320">
    <property type="entry name" value="ConA-like_dom_sf"/>
</dbReference>
<dbReference type="Gene3D" id="2.60.120.920">
    <property type="match status" value="1"/>
</dbReference>
<dbReference type="SUPFAM" id="SSF49899">
    <property type="entry name" value="Concanavalin A-like lectins/glucanases"/>
    <property type="match status" value="3"/>
</dbReference>
<feature type="active site" description="Glycyl thioester intermediate" evidence="2">
    <location>
        <position position="4191"/>
    </location>
</feature>
<dbReference type="SUPFAM" id="SSF56204">
    <property type="entry name" value="Hect, E3 ligase catalytic domain"/>
    <property type="match status" value="1"/>
</dbReference>
<keyword evidence="9" id="KW-1185">Reference proteome</keyword>
<evidence type="ECO:0000256" key="3">
    <source>
        <dbReference type="SAM" id="MobiDB-lite"/>
    </source>
</evidence>
<reference evidence="8 9" key="1">
    <citation type="submission" date="2019-03" db="EMBL/GenBank/DDBJ databases">
        <authorList>
            <person name="Gaulin E."/>
            <person name="Dumas B."/>
        </authorList>
    </citation>
    <scope>NUCLEOTIDE SEQUENCE [LARGE SCALE GENOMIC DNA]</scope>
    <source>
        <strain evidence="8">CBS 568.67</strain>
    </source>
</reference>
<dbReference type="InterPro" id="IPR042469">
    <property type="entry name" value="HECTD3"/>
</dbReference>
<dbReference type="Proteomes" id="UP000332933">
    <property type="component" value="Unassembled WGS sequence"/>
</dbReference>
<dbReference type="Pfam" id="PF06701">
    <property type="entry name" value="MIB_HERC2"/>
    <property type="match status" value="1"/>
</dbReference>
<dbReference type="PROSITE" id="PS51416">
    <property type="entry name" value="MIB_HERC2"/>
    <property type="match status" value="1"/>
</dbReference>
<dbReference type="EMBL" id="CAADRA010005143">
    <property type="protein sequence ID" value="VFT85902.1"/>
    <property type="molecule type" value="Genomic_DNA"/>
</dbReference>
<evidence type="ECO:0000259" key="5">
    <source>
        <dbReference type="PROSITE" id="PS50237"/>
    </source>
</evidence>
<dbReference type="PROSITE" id="PS50237">
    <property type="entry name" value="HECT"/>
    <property type="match status" value="1"/>
</dbReference>
<evidence type="ECO:0000313" key="7">
    <source>
        <dbReference type="EMBL" id="KAF0700488.1"/>
    </source>
</evidence>
<dbReference type="InterPro" id="IPR037252">
    <property type="entry name" value="Mib_Herc2_sf"/>
</dbReference>
<feature type="domain" description="MIB/HERC2" evidence="6">
    <location>
        <begin position="3034"/>
        <end position="3112"/>
    </location>
</feature>
<dbReference type="InterPro" id="IPR010606">
    <property type="entry name" value="Mib_Herc2"/>
</dbReference>
<evidence type="ECO:0000313" key="8">
    <source>
        <dbReference type="EMBL" id="VFT85902.1"/>
    </source>
</evidence>
<dbReference type="InterPro" id="IPR000569">
    <property type="entry name" value="HECT_dom"/>
</dbReference>
<evidence type="ECO:0000259" key="6">
    <source>
        <dbReference type="PROSITE" id="PS51416"/>
    </source>
</evidence>
<dbReference type="SUPFAM" id="SSF159034">
    <property type="entry name" value="Mib/herc2 domain-like"/>
    <property type="match status" value="1"/>
</dbReference>
<feature type="domain" description="B30.2/SPRY" evidence="4">
    <location>
        <begin position="3298"/>
        <end position="3495"/>
    </location>
</feature>
<dbReference type="OrthoDB" id="239701at2759"/>
<dbReference type="InterPro" id="IPR003877">
    <property type="entry name" value="SPRY_dom"/>
</dbReference>
<dbReference type="CDD" id="cd11709">
    <property type="entry name" value="SPRY"/>
    <property type="match status" value="1"/>
</dbReference>
<organism evidence="8 9">
    <name type="scientific">Aphanomyces stellatus</name>
    <dbReference type="NCBI Taxonomy" id="120398"/>
    <lineage>
        <taxon>Eukaryota</taxon>
        <taxon>Sar</taxon>
        <taxon>Stramenopiles</taxon>
        <taxon>Oomycota</taxon>
        <taxon>Saprolegniomycetes</taxon>
        <taxon>Saprolegniales</taxon>
        <taxon>Verrucalvaceae</taxon>
        <taxon>Aphanomyces</taxon>
    </lineage>
</organism>
<evidence type="ECO:0000313" key="9">
    <source>
        <dbReference type="Proteomes" id="UP000332933"/>
    </source>
</evidence>
<dbReference type="SUPFAM" id="SSF48371">
    <property type="entry name" value="ARM repeat"/>
    <property type="match status" value="1"/>
</dbReference>
<dbReference type="Gene3D" id="2.60.120.200">
    <property type="match status" value="1"/>
</dbReference>
<feature type="region of interest" description="Disordered" evidence="3">
    <location>
        <begin position="1197"/>
        <end position="1216"/>
    </location>
</feature>
<gene>
    <name evidence="8" type="primary">Aste57867_9018</name>
    <name evidence="7" type="ORF">As57867_008982</name>
    <name evidence="8" type="ORF">ASTE57867_9018</name>
</gene>
<reference evidence="7" key="2">
    <citation type="submission" date="2019-06" db="EMBL/GenBank/DDBJ databases">
        <title>Genomics analysis of Aphanomyces spp. identifies a new class of oomycete effector associated with host adaptation.</title>
        <authorList>
            <person name="Gaulin E."/>
        </authorList>
    </citation>
    <scope>NUCLEOTIDE SEQUENCE</scope>
    <source>
        <strain evidence="7">CBS 578.67</strain>
    </source>
</reference>
<dbReference type="Gene3D" id="3.90.1750.10">
    <property type="entry name" value="Hect, E3 ligase catalytic domains"/>
    <property type="match status" value="1"/>
</dbReference>
<dbReference type="InterPro" id="IPR016024">
    <property type="entry name" value="ARM-type_fold"/>
</dbReference>
<dbReference type="PANTHER" id="PTHR46654">
    <property type="entry name" value="E3 UBIQUITIN-PROTEIN LIGASE HECTD3"/>
    <property type="match status" value="1"/>
</dbReference>
<dbReference type="SMART" id="SM00449">
    <property type="entry name" value="SPRY"/>
    <property type="match status" value="1"/>
</dbReference>